<keyword evidence="3" id="KW-1185">Reference proteome</keyword>
<feature type="transmembrane region" description="Helical" evidence="1">
    <location>
        <begin position="134"/>
        <end position="153"/>
    </location>
</feature>
<dbReference type="Pfam" id="PF14089">
    <property type="entry name" value="KbaA"/>
    <property type="match status" value="1"/>
</dbReference>
<dbReference type="EMBL" id="SUPK01000012">
    <property type="protein sequence ID" value="TJY38834.1"/>
    <property type="molecule type" value="Genomic_DNA"/>
</dbReference>
<feature type="transmembrane region" description="Helical" evidence="1">
    <location>
        <begin position="9"/>
        <end position="28"/>
    </location>
</feature>
<protein>
    <recommendedName>
        <fullName evidence="4">KinB signaling pathway activation protein</fullName>
    </recommendedName>
</protein>
<dbReference type="Proteomes" id="UP000309673">
    <property type="component" value="Unassembled WGS sequence"/>
</dbReference>
<feature type="transmembrane region" description="Helical" evidence="1">
    <location>
        <begin position="159"/>
        <end position="177"/>
    </location>
</feature>
<name>A0A4U0F4P0_9BACL</name>
<organism evidence="2 3">
    <name type="scientific">Cohnella pontilimi</name>
    <dbReference type="NCBI Taxonomy" id="2564100"/>
    <lineage>
        <taxon>Bacteria</taxon>
        <taxon>Bacillati</taxon>
        <taxon>Bacillota</taxon>
        <taxon>Bacilli</taxon>
        <taxon>Bacillales</taxon>
        <taxon>Paenibacillaceae</taxon>
        <taxon>Cohnella</taxon>
    </lineage>
</organism>
<sequence>MTLKKWMKLFGATILIGGAAALLTGMLMKVVDPKFEGGDWLGWIVSGLLFGAIAHTGFFSYLMLNYIARSIFKRPYSWVALQGFIALFVIAEIAYWTYDSVYPAATFWALPLSLLAASLVVAWRKSAETTSASWIPTLFFMIAATTLEAIPAFQTQSLPSLVMLIVPLFLCNTYQIMQLHRILGGKVQVSAGVKTGS</sequence>
<dbReference type="AlphaFoldDB" id="A0A4U0F4P0"/>
<accession>A0A4U0F4P0</accession>
<dbReference type="RefSeq" id="WP_136779547.1">
    <property type="nucleotide sequence ID" value="NZ_SUPK01000012.1"/>
</dbReference>
<dbReference type="InterPro" id="IPR024164">
    <property type="entry name" value="KinB-signalling_activ"/>
</dbReference>
<evidence type="ECO:0000256" key="1">
    <source>
        <dbReference type="SAM" id="Phobius"/>
    </source>
</evidence>
<dbReference type="GO" id="GO:0045881">
    <property type="term" value="P:positive regulation of sporulation resulting in formation of a cellular spore"/>
    <property type="evidence" value="ECO:0007669"/>
    <property type="project" value="InterPro"/>
</dbReference>
<evidence type="ECO:0000313" key="2">
    <source>
        <dbReference type="EMBL" id="TJY38834.1"/>
    </source>
</evidence>
<feature type="transmembrane region" description="Helical" evidence="1">
    <location>
        <begin position="104"/>
        <end position="122"/>
    </location>
</feature>
<dbReference type="OrthoDB" id="2374256at2"/>
<dbReference type="SMART" id="SM01251">
    <property type="entry name" value="KbaA"/>
    <property type="match status" value="1"/>
</dbReference>
<evidence type="ECO:0000313" key="3">
    <source>
        <dbReference type="Proteomes" id="UP000309673"/>
    </source>
</evidence>
<gene>
    <name evidence="2" type="ORF">E5161_19420</name>
</gene>
<evidence type="ECO:0008006" key="4">
    <source>
        <dbReference type="Google" id="ProtNLM"/>
    </source>
</evidence>
<keyword evidence="1" id="KW-0472">Membrane</keyword>
<reference evidence="2 3" key="1">
    <citation type="submission" date="2019-04" db="EMBL/GenBank/DDBJ databases">
        <title>Cohnella sp. nov., isolated from soil.</title>
        <authorList>
            <person name="Kim W."/>
        </authorList>
    </citation>
    <scope>NUCLEOTIDE SEQUENCE [LARGE SCALE GENOMIC DNA]</scope>
    <source>
        <strain evidence="2 3">CAU 1483</strain>
    </source>
</reference>
<proteinExistence type="predicted"/>
<comment type="caution">
    <text evidence="2">The sequence shown here is derived from an EMBL/GenBank/DDBJ whole genome shotgun (WGS) entry which is preliminary data.</text>
</comment>
<keyword evidence="1" id="KW-0812">Transmembrane</keyword>
<feature type="transmembrane region" description="Helical" evidence="1">
    <location>
        <begin position="76"/>
        <end position="98"/>
    </location>
</feature>
<keyword evidence="1" id="KW-1133">Transmembrane helix</keyword>
<feature type="transmembrane region" description="Helical" evidence="1">
    <location>
        <begin position="40"/>
        <end position="64"/>
    </location>
</feature>